<dbReference type="InterPro" id="IPR036736">
    <property type="entry name" value="ACP-like_sf"/>
</dbReference>
<dbReference type="EMBL" id="FUZV01000001">
    <property type="protein sequence ID" value="SKC45684.1"/>
    <property type="molecule type" value="Genomic_DNA"/>
</dbReference>
<evidence type="ECO:0000313" key="1">
    <source>
        <dbReference type="EMBL" id="SKC45684.1"/>
    </source>
</evidence>
<dbReference type="Gene3D" id="1.10.1200.10">
    <property type="entry name" value="ACP-like"/>
    <property type="match status" value="1"/>
</dbReference>
<protein>
    <submittedName>
        <fullName evidence="1">Acyl carrier protein</fullName>
    </submittedName>
</protein>
<evidence type="ECO:0000313" key="2">
    <source>
        <dbReference type="Proteomes" id="UP000190341"/>
    </source>
</evidence>
<proteinExistence type="predicted"/>
<dbReference type="Proteomes" id="UP000190341">
    <property type="component" value="Unassembled WGS sequence"/>
</dbReference>
<organism evidence="1 2">
    <name type="scientific">Pseudoxanthomonas indica</name>
    <dbReference type="NCBI Taxonomy" id="428993"/>
    <lineage>
        <taxon>Bacteria</taxon>
        <taxon>Pseudomonadati</taxon>
        <taxon>Pseudomonadota</taxon>
        <taxon>Gammaproteobacteria</taxon>
        <taxon>Lysobacterales</taxon>
        <taxon>Lysobacteraceae</taxon>
        <taxon>Pseudoxanthomonas</taxon>
    </lineage>
</organism>
<dbReference type="RefSeq" id="WP_079722868.1">
    <property type="nucleotide sequence ID" value="NZ_BMCL01000003.1"/>
</dbReference>
<dbReference type="SUPFAM" id="SSF47336">
    <property type="entry name" value="ACP-like"/>
    <property type="match status" value="1"/>
</dbReference>
<accession>A0A1T5J2S9</accession>
<keyword evidence="2" id="KW-1185">Reference proteome</keyword>
<dbReference type="AlphaFoldDB" id="A0A1T5J2S9"/>
<name>A0A1T5J2S9_9GAMM</name>
<sequence length="82" mass="9404">MQQKHQIKQFILENFLFSDDQSAIGDQDSLIRGGIIDSTGIHELIFFLEDQFKLQIVPEEMTPANFDSIQTVDEFVSRKLAS</sequence>
<reference evidence="1 2" key="1">
    <citation type="submission" date="2017-02" db="EMBL/GenBank/DDBJ databases">
        <authorList>
            <person name="Peterson S.W."/>
        </authorList>
    </citation>
    <scope>NUCLEOTIDE SEQUENCE [LARGE SCALE GENOMIC DNA]</scope>
    <source>
        <strain evidence="1 2">P15</strain>
    </source>
</reference>
<dbReference type="OrthoDB" id="2625323at2"/>
<gene>
    <name evidence="1" type="ORF">SAMN06296058_0469</name>
</gene>
<dbReference type="STRING" id="428993.SAMN06296058_0469"/>